<evidence type="ECO:0000256" key="1">
    <source>
        <dbReference type="SAM" id="Phobius"/>
    </source>
</evidence>
<accession>A0A6S6TY55</accession>
<reference evidence="2" key="1">
    <citation type="submission" date="2020-01" db="EMBL/GenBank/DDBJ databases">
        <authorList>
            <person name="Meier V. D."/>
            <person name="Meier V D."/>
        </authorList>
    </citation>
    <scope>NUCLEOTIDE SEQUENCE</scope>
    <source>
        <strain evidence="2">HLG_WM_MAG_08</strain>
    </source>
</reference>
<keyword evidence="1" id="KW-0472">Membrane</keyword>
<keyword evidence="1" id="KW-1133">Transmembrane helix</keyword>
<evidence type="ECO:0000313" key="2">
    <source>
        <dbReference type="EMBL" id="CAA6820126.1"/>
    </source>
</evidence>
<organism evidence="2">
    <name type="scientific">uncultured Thiotrichaceae bacterium</name>
    <dbReference type="NCBI Taxonomy" id="298394"/>
    <lineage>
        <taxon>Bacteria</taxon>
        <taxon>Pseudomonadati</taxon>
        <taxon>Pseudomonadota</taxon>
        <taxon>Gammaproteobacteria</taxon>
        <taxon>Thiotrichales</taxon>
        <taxon>Thiotrichaceae</taxon>
        <taxon>environmental samples</taxon>
    </lineage>
</organism>
<sequence>MQTHSSTAIHRYREFTQLIRAVIYAVLLSLSLLWPYASQAQDTATGDHVNIRWLAPDTFVKGQTEIIGFYFEVDPEWHVYWR</sequence>
<feature type="transmembrane region" description="Helical" evidence="1">
    <location>
        <begin position="21"/>
        <end position="37"/>
    </location>
</feature>
<name>A0A6S6TY55_9GAMM</name>
<keyword evidence="1" id="KW-0812">Transmembrane</keyword>
<proteinExistence type="predicted"/>
<evidence type="ECO:0008006" key="3">
    <source>
        <dbReference type="Google" id="ProtNLM"/>
    </source>
</evidence>
<feature type="non-terminal residue" evidence="2">
    <location>
        <position position="82"/>
    </location>
</feature>
<dbReference type="EMBL" id="CACVAV010000309">
    <property type="protein sequence ID" value="CAA6820126.1"/>
    <property type="molecule type" value="Genomic_DNA"/>
</dbReference>
<dbReference type="AlphaFoldDB" id="A0A6S6TY55"/>
<gene>
    <name evidence="2" type="ORF">HELGO_WM52391</name>
</gene>
<protein>
    <recommendedName>
        <fullName evidence="3">Thiol:disulfide interchange protein DsbD N-terminal domain-containing protein</fullName>
    </recommendedName>
</protein>